<keyword evidence="1" id="KW-0812">Transmembrane</keyword>
<evidence type="ECO:0000313" key="2">
    <source>
        <dbReference type="EMBL" id="APZ54822.1"/>
    </source>
</evidence>
<dbReference type="AlphaFoldDB" id="A0A1P8UZK3"/>
<protein>
    <submittedName>
        <fullName evidence="2">Uncharacterized protein</fullName>
    </submittedName>
</protein>
<feature type="transmembrane region" description="Helical" evidence="1">
    <location>
        <begin position="21"/>
        <end position="42"/>
    </location>
</feature>
<sequence>MTILDLHPAPSRSLERAARPALLPWLAALVLLVIVGVPALLAPPAELAPDGWHGNVAAHRAQP</sequence>
<reference evidence="2 3" key="1">
    <citation type="submission" date="2016-04" db="EMBL/GenBank/DDBJ databases">
        <title>Deep-sea bacteria in the southern Pacific.</title>
        <authorList>
            <person name="Tang K."/>
        </authorList>
    </citation>
    <scope>NUCLEOTIDE SEQUENCE [LARGE SCALE GENOMIC DNA]</scope>
    <source>
        <strain evidence="2 3">JLT2014</strain>
    </source>
</reference>
<proteinExistence type="predicted"/>
<keyword evidence="1" id="KW-0472">Membrane</keyword>
<organism evidence="2 3">
    <name type="scientific">Salipiger abyssi</name>
    <dbReference type="NCBI Taxonomy" id="1250539"/>
    <lineage>
        <taxon>Bacteria</taxon>
        <taxon>Pseudomonadati</taxon>
        <taxon>Pseudomonadota</taxon>
        <taxon>Alphaproteobacteria</taxon>
        <taxon>Rhodobacterales</taxon>
        <taxon>Roseobacteraceae</taxon>
        <taxon>Salipiger</taxon>
    </lineage>
</organism>
<name>A0A1P8UZK3_9RHOB</name>
<dbReference type="RefSeq" id="WP_076704942.1">
    <property type="nucleotide sequence ID" value="NZ_CP015093.1"/>
</dbReference>
<dbReference type="Proteomes" id="UP000187059">
    <property type="component" value="Chromosome"/>
</dbReference>
<keyword evidence="1" id="KW-1133">Transmembrane helix</keyword>
<evidence type="ECO:0000313" key="3">
    <source>
        <dbReference type="Proteomes" id="UP000187059"/>
    </source>
</evidence>
<evidence type="ECO:0000256" key="1">
    <source>
        <dbReference type="SAM" id="Phobius"/>
    </source>
</evidence>
<gene>
    <name evidence="2" type="ORF">Ga0080574_TMP4488</name>
</gene>
<accession>A0A1P8UZK3</accession>
<dbReference type="EMBL" id="CP015093">
    <property type="protein sequence ID" value="APZ54822.1"/>
    <property type="molecule type" value="Genomic_DNA"/>
</dbReference>
<dbReference type="KEGG" id="paby:Ga0080574_TMP4488"/>
<keyword evidence="3" id="KW-1185">Reference proteome</keyword>